<dbReference type="Proteomes" id="UP000004994">
    <property type="component" value="Chromosome 3"/>
</dbReference>
<sequence>MKVAYHVLRYPMQDPSLGIFISKKSDLPITAYCDSDWAACSDSKRSVSGYLVLMGDNHVSWKSKKQSTISLSSAEAKYRVVRQVVAELVWLERLLDKLMDLLQPDIKSDR</sequence>
<keyword evidence="2" id="KW-1185">Reference proteome</keyword>
<evidence type="ECO:0008006" key="3">
    <source>
        <dbReference type="Google" id="ProtNLM"/>
    </source>
</evidence>
<dbReference type="CDD" id="cd09272">
    <property type="entry name" value="RNase_HI_RT_Ty1"/>
    <property type="match status" value="1"/>
</dbReference>
<reference evidence="1" key="1">
    <citation type="journal article" date="2012" name="Nature">
        <title>The tomato genome sequence provides insights into fleshy fruit evolution.</title>
        <authorList>
            <consortium name="Tomato Genome Consortium"/>
        </authorList>
    </citation>
    <scope>NUCLEOTIDE SEQUENCE [LARGE SCALE GENOMIC DNA]</scope>
    <source>
        <strain evidence="1">cv. Heinz 1706</strain>
    </source>
</reference>
<evidence type="ECO:0000313" key="1">
    <source>
        <dbReference type="EnsemblPlants" id="Solyc03g062833.1.1"/>
    </source>
</evidence>
<dbReference type="Gramene" id="Solyc03g062833.1.1">
    <property type="protein sequence ID" value="Solyc03g062833.1.1"/>
    <property type="gene ID" value="Solyc03g062833.1"/>
</dbReference>
<accession>A0A3Q7G7Y5</accession>
<dbReference type="PANTHER" id="PTHR11439:SF505">
    <property type="entry name" value="REVERSE TRANSCRIPTASE TY1_COPIA-TYPE DOMAIN-CONTAINING PROTEIN"/>
    <property type="match status" value="1"/>
</dbReference>
<proteinExistence type="predicted"/>
<protein>
    <recommendedName>
        <fullName evidence="3">Reverse transcriptase Ty1/copia-type domain-containing protein</fullName>
    </recommendedName>
</protein>
<dbReference type="PANTHER" id="PTHR11439">
    <property type="entry name" value="GAG-POL-RELATED RETROTRANSPOSON"/>
    <property type="match status" value="1"/>
</dbReference>
<organism evidence="1">
    <name type="scientific">Solanum lycopersicum</name>
    <name type="common">Tomato</name>
    <name type="synonym">Lycopersicon esculentum</name>
    <dbReference type="NCBI Taxonomy" id="4081"/>
    <lineage>
        <taxon>Eukaryota</taxon>
        <taxon>Viridiplantae</taxon>
        <taxon>Streptophyta</taxon>
        <taxon>Embryophyta</taxon>
        <taxon>Tracheophyta</taxon>
        <taxon>Spermatophyta</taxon>
        <taxon>Magnoliopsida</taxon>
        <taxon>eudicotyledons</taxon>
        <taxon>Gunneridae</taxon>
        <taxon>Pentapetalae</taxon>
        <taxon>asterids</taxon>
        <taxon>lamiids</taxon>
        <taxon>Solanales</taxon>
        <taxon>Solanaceae</taxon>
        <taxon>Solanoideae</taxon>
        <taxon>Solaneae</taxon>
        <taxon>Solanum</taxon>
        <taxon>Solanum subgen. Lycopersicon</taxon>
    </lineage>
</organism>
<dbReference type="AlphaFoldDB" id="A0A3Q7G7Y5"/>
<dbReference type="OMA" id="YMANPTI"/>
<evidence type="ECO:0000313" key="2">
    <source>
        <dbReference type="Proteomes" id="UP000004994"/>
    </source>
</evidence>
<dbReference type="InParanoid" id="A0A3Q7G7Y5"/>
<dbReference type="STRING" id="4081.A0A3Q7G7Y5"/>
<name>A0A3Q7G7Y5_SOLLC</name>
<dbReference type="EnsemblPlants" id="Solyc03g062833.1.1">
    <property type="protein sequence ID" value="Solyc03g062833.1.1"/>
    <property type="gene ID" value="Solyc03g062833.1"/>
</dbReference>
<reference evidence="1" key="2">
    <citation type="submission" date="2019-01" db="UniProtKB">
        <authorList>
            <consortium name="EnsemblPlants"/>
        </authorList>
    </citation>
    <scope>IDENTIFICATION</scope>
    <source>
        <strain evidence="1">cv. Heinz 1706</strain>
    </source>
</reference>